<dbReference type="GO" id="GO:0051536">
    <property type="term" value="F:iron-sulfur cluster binding"/>
    <property type="evidence" value="ECO:0007669"/>
    <property type="project" value="UniProtKB-KW"/>
</dbReference>
<dbReference type="InterPro" id="IPR052977">
    <property type="entry name" value="Polyferredoxin-like_ET"/>
</dbReference>
<gene>
    <name evidence="5" type="ORF">KL86SPO_70616</name>
</gene>
<protein>
    <submittedName>
        <fullName evidence="5">4fe-4S ferredoxin, iron-sulfur binding domain protein</fullName>
    </submittedName>
</protein>
<dbReference type="PROSITE" id="PS51379">
    <property type="entry name" value="4FE4S_FER_2"/>
    <property type="match status" value="2"/>
</dbReference>
<feature type="domain" description="4Fe-4S ferredoxin-type" evidence="4">
    <location>
        <begin position="39"/>
        <end position="68"/>
    </location>
</feature>
<dbReference type="InterPro" id="IPR017896">
    <property type="entry name" value="4Fe4S_Fe-S-bd"/>
</dbReference>
<feature type="domain" description="4Fe-4S ferredoxin-type" evidence="4">
    <location>
        <begin position="2"/>
        <end position="31"/>
    </location>
</feature>
<evidence type="ECO:0000256" key="3">
    <source>
        <dbReference type="ARBA" id="ARBA00023014"/>
    </source>
</evidence>
<proteinExistence type="predicted"/>
<name>A0A212M1U2_9FIRM</name>
<dbReference type="Pfam" id="PF12838">
    <property type="entry name" value="Fer4_7"/>
    <property type="match status" value="1"/>
</dbReference>
<dbReference type="PANTHER" id="PTHR43193">
    <property type="match status" value="1"/>
</dbReference>
<evidence type="ECO:0000313" key="5">
    <source>
        <dbReference type="EMBL" id="SCM83758.1"/>
    </source>
</evidence>
<sequence length="68" mass="7471">MPRPVFNSQKCKACELCVSVCPKKILELSAVFNSKGYLAAHCLNDDDCIGCAICARMCPDTVIEIFKD</sequence>
<evidence type="ECO:0000256" key="1">
    <source>
        <dbReference type="ARBA" id="ARBA00022723"/>
    </source>
</evidence>
<reference evidence="5" key="1">
    <citation type="submission" date="2016-08" db="EMBL/GenBank/DDBJ databases">
        <authorList>
            <person name="Seilhamer J.J."/>
        </authorList>
    </citation>
    <scope>NUCLEOTIDE SEQUENCE</scope>
    <source>
        <strain evidence="5">86</strain>
    </source>
</reference>
<dbReference type="PANTHER" id="PTHR43193:SF2">
    <property type="entry name" value="POLYFERREDOXIN PROTEIN FWDF"/>
    <property type="match status" value="1"/>
</dbReference>
<dbReference type="GO" id="GO:0046872">
    <property type="term" value="F:metal ion binding"/>
    <property type="evidence" value="ECO:0007669"/>
    <property type="project" value="UniProtKB-KW"/>
</dbReference>
<dbReference type="InterPro" id="IPR017900">
    <property type="entry name" value="4Fe4S_Fe_S_CS"/>
</dbReference>
<evidence type="ECO:0000259" key="4">
    <source>
        <dbReference type="PROSITE" id="PS51379"/>
    </source>
</evidence>
<keyword evidence="2" id="KW-0408">Iron</keyword>
<keyword evidence="1" id="KW-0479">Metal-binding</keyword>
<evidence type="ECO:0000256" key="2">
    <source>
        <dbReference type="ARBA" id="ARBA00023004"/>
    </source>
</evidence>
<organism evidence="5">
    <name type="scientific">uncultured Sporomusa sp</name>
    <dbReference type="NCBI Taxonomy" id="307249"/>
    <lineage>
        <taxon>Bacteria</taxon>
        <taxon>Bacillati</taxon>
        <taxon>Bacillota</taxon>
        <taxon>Negativicutes</taxon>
        <taxon>Selenomonadales</taxon>
        <taxon>Sporomusaceae</taxon>
        <taxon>Sporomusa</taxon>
        <taxon>environmental samples</taxon>
    </lineage>
</organism>
<dbReference type="RefSeq" id="WP_075757267.1">
    <property type="nucleotide sequence ID" value="NZ_LT608335.1"/>
</dbReference>
<accession>A0A212M1U2</accession>
<dbReference type="PROSITE" id="PS00198">
    <property type="entry name" value="4FE4S_FER_1"/>
    <property type="match status" value="1"/>
</dbReference>
<dbReference type="EMBL" id="FMJE01000007">
    <property type="protein sequence ID" value="SCM83758.1"/>
    <property type="molecule type" value="Genomic_DNA"/>
</dbReference>
<keyword evidence="3" id="KW-0411">Iron-sulfur</keyword>
<dbReference type="AlphaFoldDB" id="A0A212M1U2"/>
<dbReference type="SUPFAM" id="SSF54862">
    <property type="entry name" value="4Fe-4S ferredoxins"/>
    <property type="match status" value="1"/>
</dbReference>
<dbReference type="Gene3D" id="3.30.70.20">
    <property type="match status" value="1"/>
</dbReference>